<feature type="domain" description="NAD-dependent epimerase/dehydratase" evidence="1">
    <location>
        <begin position="14"/>
        <end position="106"/>
    </location>
</feature>
<proteinExistence type="predicted"/>
<organism evidence="2">
    <name type="scientific">Oxalobacter aliiformigenes</name>
    <dbReference type="NCBI Taxonomy" id="2946593"/>
    <lineage>
        <taxon>Bacteria</taxon>
        <taxon>Pseudomonadati</taxon>
        <taxon>Pseudomonadota</taxon>
        <taxon>Betaproteobacteria</taxon>
        <taxon>Burkholderiales</taxon>
        <taxon>Oxalobacteraceae</taxon>
        <taxon>Oxalobacter</taxon>
    </lineage>
</organism>
<sequence>MAETIPFDPDDLRKDPLDNYGQDKLASEIYLKEPYQQNGFPATIIMPGQISGSGRTIINPWGNTSMRVFHDIADGKEIALPNFGQEILHHIHGHDVVRVFFKALPTKIRHQVKHSMPKNATIPVTTLPEVAYSVKKKNAPGVSVEIYLYRNNRYGGKKPCR</sequence>
<name>A0A9E9LF56_9BURK</name>
<reference evidence="2" key="1">
    <citation type="journal article" date="2022" name="Front. Microbiol.">
        <title>New perspectives on an old grouping: The genomic and phenotypic variability of Oxalobacter formigenes and the implications for calcium oxalate stone prevention.</title>
        <authorList>
            <person name="Chmiel J.A."/>
            <person name="Carr C."/>
            <person name="Stuivenberg G.A."/>
            <person name="Venema R."/>
            <person name="Chanyi R.M."/>
            <person name="Al K.F."/>
            <person name="Giguere D."/>
            <person name="Say H."/>
            <person name="Akouris P.P."/>
            <person name="Dominguez Romero S.A."/>
            <person name="Kwong A."/>
            <person name="Tai V."/>
            <person name="Koval S.F."/>
            <person name="Razvi H."/>
            <person name="Bjazevic J."/>
            <person name="Burton J.P."/>
        </authorList>
    </citation>
    <scope>NUCLEOTIDE SEQUENCE</scope>
    <source>
        <strain evidence="2">OxK</strain>
    </source>
</reference>
<evidence type="ECO:0000313" key="2">
    <source>
        <dbReference type="EMBL" id="WAV91870.1"/>
    </source>
</evidence>
<dbReference type="Proteomes" id="UP001164819">
    <property type="component" value="Chromosome"/>
</dbReference>
<accession>A0A9E9LF56</accession>
<dbReference type="Gene3D" id="3.40.50.720">
    <property type="entry name" value="NAD(P)-binding Rossmann-like Domain"/>
    <property type="match status" value="1"/>
</dbReference>
<dbReference type="InterPro" id="IPR036291">
    <property type="entry name" value="NAD(P)-bd_dom_sf"/>
</dbReference>
<dbReference type="RefSeq" id="WP_269316237.1">
    <property type="nucleotide sequence ID" value="NZ_CP098251.1"/>
</dbReference>
<dbReference type="InterPro" id="IPR001509">
    <property type="entry name" value="Epimerase_deHydtase"/>
</dbReference>
<protein>
    <submittedName>
        <fullName evidence="2">NAD-dependent epimerase/dehydratase family protein</fullName>
    </submittedName>
</protein>
<gene>
    <name evidence="2" type="ORF">NB646_03820</name>
</gene>
<dbReference type="AlphaFoldDB" id="A0A9E9LF56"/>
<dbReference type="EMBL" id="CP098251">
    <property type="protein sequence ID" value="WAV91870.1"/>
    <property type="molecule type" value="Genomic_DNA"/>
</dbReference>
<evidence type="ECO:0000259" key="1">
    <source>
        <dbReference type="Pfam" id="PF01370"/>
    </source>
</evidence>
<dbReference type="Pfam" id="PF01370">
    <property type="entry name" value="Epimerase"/>
    <property type="match status" value="1"/>
</dbReference>
<dbReference type="SUPFAM" id="SSF51735">
    <property type="entry name" value="NAD(P)-binding Rossmann-fold domains"/>
    <property type="match status" value="1"/>
</dbReference>